<keyword evidence="2" id="KW-1185">Reference proteome</keyword>
<dbReference type="KEGG" id="gsn:YC6258_01173"/>
<name>A0A0C5VFA6_9GAMM</name>
<dbReference type="PATRIC" id="fig|1445510.3.peg.1144"/>
<protein>
    <submittedName>
        <fullName evidence="1">Uncharacterized protein</fullName>
    </submittedName>
</protein>
<evidence type="ECO:0000313" key="2">
    <source>
        <dbReference type="Proteomes" id="UP000032266"/>
    </source>
</evidence>
<proteinExistence type="predicted"/>
<reference evidence="1 2" key="1">
    <citation type="submission" date="2014-01" db="EMBL/GenBank/DDBJ databases">
        <title>Full genme sequencing of cellulolytic bacterium Gynuella sunshinyii YC6258T gen. nov., sp. nov.</title>
        <authorList>
            <person name="Khan H."/>
            <person name="Chung E.J."/>
            <person name="Chung Y.R."/>
        </authorList>
    </citation>
    <scope>NUCLEOTIDE SEQUENCE [LARGE SCALE GENOMIC DNA]</scope>
    <source>
        <strain evidence="1 2">YC6258</strain>
    </source>
</reference>
<gene>
    <name evidence="1" type="ORF">YC6258_01173</name>
</gene>
<evidence type="ECO:0000313" key="1">
    <source>
        <dbReference type="EMBL" id="AJQ93222.1"/>
    </source>
</evidence>
<sequence length="79" mass="8826">MGISDCDNDGLDVVPGFYLLGRKNIESQMNSDGKINFCLKLNAGRWPGSFCLCPLYCQKHNLSPGYCGFRILSSPWLHL</sequence>
<organism evidence="1 2">
    <name type="scientific">Gynuella sunshinyii YC6258</name>
    <dbReference type="NCBI Taxonomy" id="1445510"/>
    <lineage>
        <taxon>Bacteria</taxon>
        <taxon>Pseudomonadati</taxon>
        <taxon>Pseudomonadota</taxon>
        <taxon>Gammaproteobacteria</taxon>
        <taxon>Oceanospirillales</taxon>
        <taxon>Saccharospirillaceae</taxon>
        <taxon>Gynuella</taxon>
    </lineage>
</organism>
<dbReference type="AlphaFoldDB" id="A0A0C5VFA6"/>
<accession>A0A0C5VFA6</accession>
<dbReference type="Proteomes" id="UP000032266">
    <property type="component" value="Chromosome"/>
</dbReference>
<dbReference type="HOGENOM" id="CLU_2601156_0_0_6"/>
<dbReference type="STRING" id="1445510.YC6258_01173"/>
<dbReference type="EMBL" id="CP007142">
    <property type="protein sequence ID" value="AJQ93222.1"/>
    <property type="molecule type" value="Genomic_DNA"/>
</dbReference>